<dbReference type="InterPro" id="IPR002937">
    <property type="entry name" value="Amino_oxidase"/>
</dbReference>
<dbReference type="AlphaFoldDB" id="A0A545W4I6"/>
<organism evidence="2 3">
    <name type="scientific">Cordyceps javanica</name>
    <dbReference type="NCBI Taxonomy" id="43265"/>
    <lineage>
        <taxon>Eukaryota</taxon>
        <taxon>Fungi</taxon>
        <taxon>Dikarya</taxon>
        <taxon>Ascomycota</taxon>
        <taxon>Pezizomycotina</taxon>
        <taxon>Sordariomycetes</taxon>
        <taxon>Hypocreomycetidae</taxon>
        <taxon>Hypocreales</taxon>
        <taxon>Cordycipitaceae</taxon>
        <taxon>Cordyceps</taxon>
    </lineage>
</organism>
<dbReference type="SUPFAM" id="SSF51905">
    <property type="entry name" value="FAD/NAD(P)-binding domain"/>
    <property type="match status" value="1"/>
</dbReference>
<dbReference type="Gene3D" id="3.50.50.60">
    <property type="entry name" value="FAD/NAD(P)-binding domain"/>
    <property type="match status" value="1"/>
</dbReference>
<name>A0A545W4I6_9HYPO</name>
<sequence length="887" mass="98707">MYYQDPWPSMPDGTKFDGKQLLSLVRSGESPFEGALDVNLLIQELEENLDATVTDIPFVYTGSNNYGFHCRLSNGLDIVARLACGDVNMPDFDGFPIHVQIPETRFEAAVYELLSSEPNILTSRLLYYRVPMQRDGPRRDRPSDITGRRLLACLLAQSAHIRASLFNYEVPLDFAADWFLKRLFEQKPESLPTPVAPTREFCVALFTAKIEATIRNLGDPIAWEDDNEFVGPVAAAAKQSLLRLIPHIMPADGDQASLYRLVLDHGDFGIHNMSITTDPEGKPLVTSLYDWETGCIAPAILSDPLMAVSVDLVADENAMPSITRVPSDASSSDRAQYMMHTKHYFEALFNQAPNYERAIQAGKDARHLWFALRDWRGADPEGFFGSLGSWAETRMKDLGVTSKGMVQHRAQREAAEASSKIRVAVIGTGLAGLTTAHLLHNDTEARYEVALFEQAETLSLDAASVTLRNASTGVTERVNIPPRSVTRGYYPNLTQMYDYLRIPLRSVRYTFLYAEIASSETRAEPRQPQSADPMAGAYFAFDNIYKPVLSARLNCGWLQQLCQVVFLAVCHAWFIAACFLVEPRVTGKTDTSESLQAYLRRTRVPQRFVDRHLLPVLGAICTCSHEQLLDFPASDVVNFMTRSSLQKTYMTDGVHDLQSRLAHGIKDIRLQARVRKVERAGNGVLVQWDQLRDGNGSTSEQVFDRVVLAVTPNAAAKLFAPASYVLSSIPTAHIEATVIDPSYKRVSVEERGTAPTGRLFSQNNHRQLMAFRTHFSEAVAQTEAWNYLPSGAICRTSPFPYTSDQGAVLHKAQFTRTLRTVESRSIVQRVVSQKSPVGGEAWVSGKDNVWVTGSWCWDGMVLLEGCVVSAMRVADEFGVGVPWRADA</sequence>
<dbReference type="OrthoDB" id="5977668at2759"/>
<dbReference type="STRING" id="43265.A0A545W4I6"/>
<comment type="caution">
    <text evidence="2">The sequence shown here is derived from an EMBL/GenBank/DDBJ whole genome shotgun (WGS) entry which is preliminary data.</text>
</comment>
<dbReference type="GO" id="GO:0004497">
    <property type="term" value="F:monooxygenase activity"/>
    <property type="evidence" value="ECO:0007669"/>
    <property type="project" value="UniProtKB-KW"/>
</dbReference>
<evidence type="ECO:0000313" key="2">
    <source>
        <dbReference type="EMBL" id="TQV97908.1"/>
    </source>
</evidence>
<dbReference type="EMBL" id="SPUK01000004">
    <property type="protein sequence ID" value="TQV97908.1"/>
    <property type="molecule type" value="Genomic_DNA"/>
</dbReference>
<dbReference type="PANTHER" id="PTHR42923:SF42">
    <property type="entry name" value="AMINE OXIDASE DOMAIN-CONTAINING PROTEIN"/>
    <property type="match status" value="1"/>
</dbReference>
<dbReference type="PANTHER" id="PTHR42923">
    <property type="entry name" value="PROTOPORPHYRINOGEN OXIDASE"/>
    <property type="match status" value="1"/>
</dbReference>
<keyword evidence="2" id="KW-0560">Oxidoreductase</keyword>
<keyword evidence="3" id="KW-1185">Reference proteome</keyword>
<proteinExistence type="predicted"/>
<evidence type="ECO:0000313" key="3">
    <source>
        <dbReference type="Proteomes" id="UP000315783"/>
    </source>
</evidence>
<gene>
    <name evidence="2" type="ORF">IF1G_03651</name>
</gene>
<accession>A0A545W4I6</accession>
<dbReference type="Proteomes" id="UP000315783">
    <property type="component" value="Unassembled WGS sequence"/>
</dbReference>
<reference evidence="2 3" key="1">
    <citation type="journal article" date="2019" name="Appl. Microbiol. Biotechnol.">
        <title>Genome sequence of Isaria javanica and comparative genome analysis insights into family S53 peptidase evolution in fungal entomopathogens.</title>
        <authorList>
            <person name="Lin R."/>
            <person name="Zhang X."/>
            <person name="Xin B."/>
            <person name="Zou M."/>
            <person name="Gao Y."/>
            <person name="Qin F."/>
            <person name="Hu Q."/>
            <person name="Xie B."/>
            <person name="Cheng X."/>
        </authorList>
    </citation>
    <scope>NUCLEOTIDE SEQUENCE [LARGE SCALE GENOMIC DNA]</scope>
    <source>
        <strain evidence="2 3">IJ1G</strain>
    </source>
</reference>
<dbReference type="InterPro" id="IPR036188">
    <property type="entry name" value="FAD/NAD-bd_sf"/>
</dbReference>
<protein>
    <submittedName>
        <fullName evidence="2">Monooxygenase</fullName>
    </submittedName>
</protein>
<dbReference type="Pfam" id="PF13450">
    <property type="entry name" value="NAD_binding_8"/>
    <property type="match status" value="1"/>
</dbReference>
<dbReference type="InterPro" id="IPR050464">
    <property type="entry name" value="Zeta_carotene_desat/Oxidored"/>
</dbReference>
<feature type="domain" description="Amine oxidase" evidence="1">
    <location>
        <begin position="590"/>
        <end position="721"/>
    </location>
</feature>
<evidence type="ECO:0000259" key="1">
    <source>
        <dbReference type="Pfam" id="PF01593"/>
    </source>
</evidence>
<keyword evidence="2" id="KW-0503">Monooxygenase</keyword>
<dbReference type="Pfam" id="PF01593">
    <property type="entry name" value="Amino_oxidase"/>
    <property type="match status" value="1"/>
</dbReference>